<accession>A0A1H0BYX1</accession>
<protein>
    <submittedName>
        <fullName evidence="2">Uncharacterized protein</fullName>
    </submittedName>
</protein>
<name>A0A1H0BYX1_9PSED</name>
<evidence type="ECO:0000313" key="2">
    <source>
        <dbReference type="EMBL" id="SDN50829.1"/>
    </source>
</evidence>
<evidence type="ECO:0000313" key="3">
    <source>
        <dbReference type="Proteomes" id="UP000182470"/>
    </source>
</evidence>
<reference evidence="1 4" key="1">
    <citation type="submission" date="2015-01" db="EMBL/GenBank/DDBJ databases">
        <title>Genome Sequence of Pseudomonas antarctica CMS 35.</title>
        <authorList>
            <person name="Voget S."/>
            <person name="Chow J."/>
            <person name="Daniel R."/>
            <person name="Streit W."/>
        </authorList>
    </citation>
    <scope>NUCLEOTIDE SEQUENCE [LARGE SCALE GENOMIC DNA]</scope>
    <source>
        <strain evidence="1 4">CMS 35</strain>
    </source>
</reference>
<gene>
    <name evidence="1" type="ORF">PSAN_48990</name>
    <name evidence="2" type="ORF">SAMN04490179_4559</name>
</gene>
<proteinExistence type="predicted"/>
<dbReference type="Proteomes" id="UP000182470">
    <property type="component" value="Chromosome I"/>
</dbReference>
<reference evidence="2 3" key="2">
    <citation type="submission" date="2016-10" db="EMBL/GenBank/DDBJ databases">
        <authorList>
            <person name="de Groot N.N."/>
        </authorList>
    </citation>
    <scope>NUCLEOTIDE SEQUENCE [LARGE SCALE GENOMIC DNA]</scope>
    <source>
        <strain evidence="2 3">BS2772</strain>
    </source>
</reference>
<dbReference type="AlphaFoldDB" id="A0A1H0BYX1"/>
<dbReference type="EMBL" id="LT629704">
    <property type="protein sequence ID" value="SDN50829.1"/>
    <property type="molecule type" value="Genomic_DNA"/>
</dbReference>
<evidence type="ECO:0000313" key="1">
    <source>
        <dbReference type="EMBL" id="KAF2406722.1"/>
    </source>
</evidence>
<organism evidence="2 3">
    <name type="scientific">Pseudomonas antarctica</name>
    <dbReference type="NCBI Taxonomy" id="219572"/>
    <lineage>
        <taxon>Bacteria</taxon>
        <taxon>Pseudomonadati</taxon>
        <taxon>Pseudomonadota</taxon>
        <taxon>Gammaproteobacteria</taxon>
        <taxon>Pseudomonadales</taxon>
        <taxon>Pseudomonadaceae</taxon>
        <taxon>Pseudomonas</taxon>
    </lineage>
</organism>
<dbReference type="Proteomes" id="UP000748067">
    <property type="component" value="Unassembled WGS sequence"/>
</dbReference>
<dbReference type="EMBL" id="JXDI01000003">
    <property type="protein sequence ID" value="KAF2406722.1"/>
    <property type="molecule type" value="Genomic_DNA"/>
</dbReference>
<evidence type="ECO:0000313" key="4">
    <source>
        <dbReference type="Proteomes" id="UP000748067"/>
    </source>
</evidence>
<sequence>MHAMALNKTGSPLQWTQMPDRAPEAGTLEDAAVLVLDATLSLLDKGPRHDK</sequence>
<keyword evidence="4" id="KW-1185">Reference proteome</keyword>